<evidence type="ECO:0000313" key="3">
    <source>
        <dbReference type="Proteomes" id="UP000319941"/>
    </source>
</evidence>
<keyword evidence="3" id="KW-1185">Reference proteome</keyword>
<sequence length="402" mass="42918">MSRQRSHRFVAISASCKREGFALAQLRRVAPLALAGTALVMAGCTSLPWSHDADKASRGHPIPLKIPAPVSDPRPVVSKAPVTPAPPAPSAEDLGRAPAIKLPGAFLPPVSAREYQVWRCTPAQDLLMAFGQSAAGATSGHHDQPQKDRLHLWSRDHAYTLEHVISASGARYQAEGTAPMSEGKIEHRAEKEADKDSGQERMKKKAKQKEVESGGEKGLEVWFKGTQATLRNARGRLECEQDDRRQIRPIASQPLLVAQGNEPGWQVSLDKTRNLLTLTASAGLLASAHGDSLVARSADSPEELLIARSDVLADESIVAAMPAVIASTATVLTLPYRVAKDDAGERVLKATLPKGASGVEHLQFSVTPGACFDSMQGAPYPLTASLTLDGRTLGGCGEAFRY</sequence>
<name>A0A558HUL3_9GAMM</name>
<comment type="caution">
    <text evidence="2">The sequence shown here is derived from an EMBL/GenBank/DDBJ whole genome shotgun (WGS) entry which is preliminary data.</text>
</comment>
<feature type="compositionally biased region" description="Basic and acidic residues" evidence="1">
    <location>
        <begin position="183"/>
        <end position="201"/>
    </location>
</feature>
<organism evidence="2 3">
    <name type="scientific">Cobetia crustatorum</name>
    <dbReference type="NCBI Taxonomy" id="553385"/>
    <lineage>
        <taxon>Bacteria</taxon>
        <taxon>Pseudomonadati</taxon>
        <taxon>Pseudomonadota</taxon>
        <taxon>Gammaproteobacteria</taxon>
        <taxon>Oceanospirillales</taxon>
        <taxon>Halomonadaceae</taxon>
        <taxon>Cobetia</taxon>
    </lineage>
</organism>
<feature type="region of interest" description="Disordered" evidence="1">
    <location>
        <begin position="175"/>
        <end position="211"/>
    </location>
</feature>
<dbReference type="RefSeq" id="WP_144726674.1">
    <property type="nucleotide sequence ID" value="NZ_CAWOWR010000076.1"/>
</dbReference>
<protein>
    <submittedName>
        <fullName evidence="2">Uncharacterized protein</fullName>
    </submittedName>
</protein>
<proteinExistence type="predicted"/>
<reference evidence="2 3" key="1">
    <citation type="submission" date="2019-07" db="EMBL/GenBank/DDBJ databases">
        <title>Diversity of Bacteria from Kongsfjorden, Arctic.</title>
        <authorList>
            <person name="Yu Y."/>
        </authorList>
    </citation>
    <scope>NUCLEOTIDE SEQUENCE [LARGE SCALE GENOMIC DNA]</scope>
    <source>
        <strain evidence="2 3">SM1923</strain>
    </source>
</reference>
<feature type="region of interest" description="Disordered" evidence="1">
    <location>
        <begin position="65"/>
        <end position="95"/>
    </location>
</feature>
<dbReference type="AlphaFoldDB" id="A0A558HUL3"/>
<dbReference type="EMBL" id="VNFH01000002">
    <property type="protein sequence ID" value="TVU72805.1"/>
    <property type="molecule type" value="Genomic_DNA"/>
</dbReference>
<dbReference type="OrthoDB" id="5348860at2"/>
<gene>
    <name evidence="2" type="ORF">FQP86_03835</name>
</gene>
<evidence type="ECO:0000313" key="2">
    <source>
        <dbReference type="EMBL" id="TVU72805.1"/>
    </source>
</evidence>
<accession>A0A558HUL3</accession>
<evidence type="ECO:0000256" key="1">
    <source>
        <dbReference type="SAM" id="MobiDB-lite"/>
    </source>
</evidence>
<dbReference type="Proteomes" id="UP000319941">
    <property type="component" value="Unassembled WGS sequence"/>
</dbReference>